<keyword evidence="5" id="KW-1185">Reference proteome</keyword>
<dbReference type="Pfam" id="PF05721">
    <property type="entry name" value="PhyH"/>
    <property type="match status" value="1"/>
</dbReference>
<keyword evidence="2" id="KW-0472">Membrane</keyword>
<feature type="signal peptide" evidence="3">
    <location>
        <begin position="1"/>
        <end position="20"/>
    </location>
</feature>
<organism evidence="4 5">
    <name type="scientific">Chrysochromulina tobinii</name>
    <dbReference type="NCBI Taxonomy" id="1460289"/>
    <lineage>
        <taxon>Eukaryota</taxon>
        <taxon>Haptista</taxon>
        <taxon>Haptophyta</taxon>
        <taxon>Prymnesiophyceae</taxon>
        <taxon>Prymnesiales</taxon>
        <taxon>Chrysochromulinaceae</taxon>
        <taxon>Chrysochromulina</taxon>
    </lineage>
</organism>
<accession>A0A0M0JLI2</accession>
<dbReference type="Proteomes" id="UP000037460">
    <property type="component" value="Unassembled WGS sequence"/>
</dbReference>
<keyword evidence="2" id="KW-1133">Transmembrane helix</keyword>
<protein>
    <recommendedName>
        <fullName evidence="6">Phytanoyl-dioxygenase</fullName>
    </recommendedName>
</protein>
<dbReference type="OrthoDB" id="406378at2759"/>
<evidence type="ECO:0000256" key="2">
    <source>
        <dbReference type="SAM" id="Phobius"/>
    </source>
</evidence>
<comment type="caution">
    <text evidence="4">The sequence shown here is derived from an EMBL/GenBank/DDBJ whole genome shotgun (WGS) entry which is preliminary data.</text>
</comment>
<dbReference type="Gene3D" id="2.60.120.620">
    <property type="entry name" value="q2cbj1_9rhob like domain"/>
    <property type="match status" value="1"/>
</dbReference>
<feature type="transmembrane region" description="Helical" evidence="2">
    <location>
        <begin position="99"/>
        <end position="117"/>
    </location>
</feature>
<dbReference type="InterPro" id="IPR051961">
    <property type="entry name" value="Fungal_Metabolite_Diox"/>
</dbReference>
<dbReference type="EMBL" id="JWZX01002728">
    <property type="protein sequence ID" value="KOO27340.1"/>
    <property type="molecule type" value="Genomic_DNA"/>
</dbReference>
<keyword evidence="3" id="KW-0732">Signal</keyword>
<gene>
    <name evidence="4" type="ORF">Ctob_003578</name>
</gene>
<name>A0A0M0JLI2_9EUKA</name>
<evidence type="ECO:0000313" key="4">
    <source>
        <dbReference type="EMBL" id="KOO27340.1"/>
    </source>
</evidence>
<evidence type="ECO:0000256" key="1">
    <source>
        <dbReference type="SAM" id="MobiDB-lite"/>
    </source>
</evidence>
<sequence>MAPAQRALSLLCLLASQTCALNLPAAATAAGTSPRALPRLVRPNARAPPPSAMCDTTSEKAAEREETLEYFKTLGGFSFGSLGLFVALTAGAGMEDVQAGNLVLVALCVYGAYLLFFDGGVTQKALENQAIRQLAEEEGEIMEEAPRANVGIYTAQAATADPAATVNTLASDGFVRVDQVISPATASALLAFVNAELERKQQALAAADLTAEGSFGDVLMRENRYDLLLDMDPPVRAALEEALSPLRAVLGGSVGEDAELFELAALVSDPRAPRQPVHPDTPFKAGDGAAIVTTFVALQDVDETMGPTGFIPQTHTSEAHARFNTKDDGGRERVALLRERPNHVGILSIGGANLIDSRLFHCGGANNSGRRRVLFYFSFRRRGKVTPSGSLLYKLRRAGYALDNTDQWLVGASATQGQSAAVVT</sequence>
<dbReference type="SUPFAM" id="SSF51197">
    <property type="entry name" value="Clavaminate synthase-like"/>
    <property type="match status" value="1"/>
</dbReference>
<reference evidence="5" key="1">
    <citation type="journal article" date="2015" name="PLoS Genet.">
        <title>Genome Sequence and Transcriptome Analyses of Chrysochromulina tobin: Metabolic Tools for Enhanced Algal Fitness in the Prominent Order Prymnesiales (Haptophyceae).</title>
        <authorList>
            <person name="Hovde B.T."/>
            <person name="Deodato C.R."/>
            <person name="Hunsperger H.M."/>
            <person name="Ryken S.A."/>
            <person name="Yost W."/>
            <person name="Jha R.K."/>
            <person name="Patterson J."/>
            <person name="Monnat R.J. Jr."/>
            <person name="Barlow S.B."/>
            <person name="Starkenburg S.R."/>
            <person name="Cattolico R.A."/>
        </authorList>
    </citation>
    <scope>NUCLEOTIDE SEQUENCE</scope>
    <source>
        <strain evidence="5">CCMP291</strain>
    </source>
</reference>
<evidence type="ECO:0008006" key="6">
    <source>
        <dbReference type="Google" id="ProtNLM"/>
    </source>
</evidence>
<dbReference type="AlphaFoldDB" id="A0A0M0JLI2"/>
<keyword evidence="2" id="KW-0812">Transmembrane</keyword>
<dbReference type="PANTHER" id="PTHR37563:SF2">
    <property type="entry name" value="PHYTANOYL-COA DIOXYGENASE FAMILY PROTEIN (AFU_ORTHOLOGUE AFUA_2G03330)"/>
    <property type="match status" value="1"/>
</dbReference>
<evidence type="ECO:0000313" key="5">
    <source>
        <dbReference type="Proteomes" id="UP000037460"/>
    </source>
</evidence>
<dbReference type="InterPro" id="IPR008775">
    <property type="entry name" value="Phytyl_CoA_dOase-like"/>
</dbReference>
<proteinExistence type="predicted"/>
<feature type="transmembrane region" description="Helical" evidence="2">
    <location>
        <begin position="74"/>
        <end position="92"/>
    </location>
</feature>
<feature type="region of interest" description="Disordered" evidence="1">
    <location>
        <begin position="38"/>
        <end position="59"/>
    </location>
</feature>
<dbReference type="PANTHER" id="PTHR37563">
    <property type="entry name" value="PHYTANOYL-COA DIOXYGENASE FAMILY PROTEIN (AFU_ORTHOLOGUE AFUA_2G03330)"/>
    <property type="match status" value="1"/>
</dbReference>
<evidence type="ECO:0000256" key="3">
    <source>
        <dbReference type="SAM" id="SignalP"/>
    </source>
</evidence>
<feature type="chain" id="PRO_5005601948" description="Phytanoyl-dioxygenase" evidence="3">
    <location>
        <begin position="21"/>
        <end position="424"/>
    </location>
</feature>